<comment type="caution">
    <text evidence="2">The sequence shown here is derived from an EMBL/GenBank/DDBJ whole genome shotgun (WGS) entry which is preliminary data.</text>
</comment>
<reference evidence="2 3" key="1">
    <citation type="submission" date="2019-03" db="EMBL/GenBank/DDBJ databases">
        <title>Genomic Encyclopedia of Type Strains, Phase IV (KMG-IV): sequencing the most valuable type-strain genomes for metagenomic binning, comparative biology and taxonomic classification.</title>
        <authorList>
            <person name="Goeker M."/>
        </authorList>
    </citation>
    <scope>NUCLEOTIDE SEQUENCE [LARGE SCALE GENOMIC DNA]</scope>
    <source>
        <strain evidence="2 3">DSM 11603</strain>
    </source>
</reference>
<keyword evidence="3" id="KW-1185">Reference proteome</keyword>
<keyword evidence="1" id="KW-0472">Membrane</keyword>
<dbReference type="EMBL" id="SNZF01000054">
    <property type="protein sequence ID" value="TDR28924.1"/>
    <property type="molecule type" value="Genomic_DNA"/>
</dbReference>
<proteinExistence type="predicted"/>
<sequence>MNRPPLDYEVEPDRIVVRRKPFPFWRYFAFGCALVLAAYSVALAVFVWGW</sequence>
<dbReference type="AlphaFoldDB" id="A0A4R6Y4S0"/>
<organism evidence="2 3">
    <name type="scientific">Aquamicrobium defluvii</name>
    <dbReference type="NCBI Taxonomy" id="69279"/>
    <lineage>
        <taxon>Bacteria</taxon>
        <taxon>Pseudomonadati</taxon>
        <taxon>Pseudomonadota</taxon>
        <taxon>Alphaproteobacteria</taxon>
        <taxon>Hyphomicrobiales</taxon>
        <taxon>Phyllobacteriaceae</taxon>
        <taxon>Aquamicrobium</taxon>
    </lineage>
</organism>
<evidence type="ECO:0000256" key="1">
    <source>
        <dbReference type="SAM" id="Phobius"/>
    </source>
</evidence>
<protein>
    <submittedName>
        <fullName evidence="2">Uncharacterized protein</fullName>
    </submittedName>
</protein>
<name>A0A4R6Y4S0_9HYPH</name>
<dbReference type="RefSeq" id="WP_166647807.1">
    <property type="nucleotide sequence ID" value="NZ_SNZF01000054.1"/>
</dbReference>
<feature type="transmembrane region" description="Helical" evidence="1">
    <location>
        <begin position="24"/>
        <end position="48"/>
    </location>
</feature>
<keyword evidence="1" id="KW-1133">Transmembrane helix</keyword>
<gene>
    <name evidence="2" type="ORF">DES43_15411</name>
</gene>
<evidence type="ECO:0000313" key="3">
    <source>
        <dbReference type="Proteomes" id="UP000294958"/>
    </source>
</evidence>
<keyword evidence="1" id="KW-0812">Transmembrane</keyword>
<dbReference type="Proteomes" id="UP000294958">
    <property type="component" value="Unassembled WGS sequence"/>
</dbReference>
<evidence type="ECO:0000313" key="2">
    <source>
        <dbReference type="EMBL" id="TDR28924.1"/>
    </source>
</evidence>
<accession>A0A4R6Y4S0</accession>